<reference evidence="2 3" key="1">
    <citation type="submission" date="2020-08" db="EMBL/GenBank/DDBJ databases">
        <title>Sequencing the genomes of 1000 actinobacteria strains.</title>
        <authorList>
            <person name="Klenk H.-P."/>
        </authorList>
    </citation>
    <scope>NUCLEOTIDE SEQUENCE [LARGE SCALE GENOMIC DNA]</scope>
    <source>
        <strain evidence="2 3">DSM 43582</strain>
    </source>
</reference>
<evidence type="ECO:0000313" key="2">
    <source>
        <dbReference type="EMBL" id="MBB5915285.1"/>
    </source>
</evidence>
<dbReference type="Proteomes" id="UP000540412">
    <property type="component" value="Unassembled WGS sequence"/>
</dbReference>
<gene>
    <name evidence="2" type="ORF">BJY24_004152</name>
</gene>
<sequence length="87" mass="9088">MPELQEYDAVINGWPTTVKLTADEAHERGLSRTKPATAARARGKGRQPANKSRTAANKNDGADDPGTDGDPETSDPDVGTGDPGQGE</sequence>
<proteinExistence type="predicted"/>
<keyword evidence="3" id="KW-1185">Reference proteome</keyword>
<feature type="compositionally biased region" description="Acidic residues" evidence="1">
    <location>
        <begin position="62"/>
        <end position="75"/>
    </location>
</feature>
<dbReference type="EMBL" id="JACHIT010000001">
    <property type="protein sequence ID" value="MBB5915285.1"/>
    <property type="molecule type" value="Genomic_DNA"/>
</dbReference>
<evidence type="ECO:0000313" key="3">
    <source>
        <dbReference type="Proteomes" id="UP000540412"/>
    </source>
</evidence>
<name>A0A7W9UK28_9NOCA</name>
<dbReference type="AlphaFoldDB" id="A0A7W9UK28"/>
<organism evidence="2 3">
    <name type="scientific">Nocardia transvalensis</name>
    <dbReference type="NCBI Taxonomy" id="37333"/>
    <lineage>
        <taxon>Bacteria</taxon>
        <taxon>Bacillati</taxon>
        <taxon>Actinomycetota</taxon>
        <taxon>Actinomycetes</taxon>
        <taxon>Mycobacteriales</taxon>
        <taxon>Nocardiaceae</taxon>
        <taxon>Nocardia</taxon>
    </lineage>
</organism>
<accession>A0A7W9UK28</accession>
<feature type="region of interest" description="Disordered" evidence="1">
    <location>
        <begin position="22"/>
        <end position="87"/>
    </location>
</feature>
<evidence type="ECO:0000256" key="1">
    <source>
        <dbReference type="SAM" id="MobiDB-lite"/>
    </source>
</evidence>
<dbReference type="RefSeq" id="WP_157185303.1">
    <property type="nucleotide sequence ID" value="NZ_JACHIT010000001.1"/>
</dbReference>
<comment type="caution">
    <text evidence="2">The sequence shown here is derived from an EMBL/GenBank/DDBJ whole genome shotgun (WGS) entry which is preliminary data.</text>
</comment>
<protein>
    <submittedName>
        <fullName evidence="2">Uncharacterized protein</fullName>
    </submittedName>
</protein>